<proteinExistence type="predicted"/>
<protein>
    <submittedName>
        <fullName evidence="1">Uncharacterized protein</fullName>
    </submittedName>
</protein>
<dbReference type="Proteomes" id="UP001596456">
    <property type="component" value="Unassembled WGS sequence"/>
</dbReference>
<dbReference type="EMBL" id="JBHTCM010000016">
    <property type="protein sequence ID" value="MFC7334430.1"/>
    <property type="molecule type" value="Genomic_DNA"/>
</dbReference>
<gene>
    <name evidence="1" type="ORF">ACFQPS_14770</name>
</gene>
<evidence type="ECO:0000313" key="2">
    <source>
        <dbReference type="Proteomes" id="UP001596456"/>
    </source>
</evidence>
<name>A0ABW2KYN8_9PROT</name>
<reference evidence="2" key="1">
    <citation type="journal article" date="2019" name="Int. J. Syst. Evol. Microbiol.">
        <title>The Global Catalogue of Microorganisms (GCM) 10K type strain sequencing project: providing services to taxonomists for standard genome sequencing and annotation.</title>
        <authorList>
            <consortium name="The Broad Institute Genomics Platform"/>
            <consortium name="The Broad Institute Genome Sequencing Center for Infectious Disease"/>
            <person name="Wu L."/>
            <person name="Ma J."/>
        </authorList>
    </citation>
    <scope>NUCLEOTIDE SEQUENCE [LARGE SCALE GENOMIC DNA]</scope>
    <source>
        <strain evidence="2">CGMCC 1.16275</strain>
    </source>
</reference>
<dbReference type="RefSeq" id="WP_377359990.1">
    <property type="nucleotide sequence ID" value="NZ_JBHTCM010000016.1"/>
</dbReference>
<organism evidence="1 2">
    <name type="scientific">Rhodocista pekingensis</name>
    <dbReference type="NCBI Taxonomy" id="201185"/>
    <lineage>
        <taxon>Bacteria</taxon>
        <taxon>Pseudomonadati</taxon>
        <taxon>Pseudomonadota</taxon>
        <taxon>Alphaproteobacteria</taxon>
        <taxon>Rhodospirillales</taxon>
        <taxon>Azospirillaceae</taxon>
        <taxon>Rhodocista</taxon>
    </lineage>
</organism>
<accession>A0ABW2KYN8</accession>
<keyword evidence="2" id="KW-1185">Reference proteome</keyword>
<comment type="caution">
    <text evidence="1">The sequence shown here is derived from an EMBL/GenBank/DDBJ whole genome shotgun (WGS) entry which is preliminary data.</text>
</comment>
<evidence type="ECO:0000313" key="1">
    <source>
        <dbReference type="EMBL" id="MFC7334430.1"/>
    </source>
</evidence>
<sequence length="210" mass="23504">MAHQTALLDRIRVLLLLDALEAADMGPVPVMRLHAFALLADLLGPIWGVDSHDGKILKRQGGAYYPRLQRQLDMLVGLGFVEVTNVSYAFENGLSRLEGCFQIASGRAEEVIASVRMFSEEERAVSFLRRLAFSLQRVSLPIEKLIRVDATWADQRTGTGDVIDFSEWKSANYSAYSAQLFARLVDPDLKIGCGERTQLYVRLLEHRAHG</sequence>